<protein>
    <recommendedName>
        <fullName evidence="11">Uridylate kinase</fullName>
        <shortName evidence="11">UK</shortName>
        <ecNumber evidence="11">2.7.4.22</ecNumber>
    </recommendedName>
    <alternativeName>
        <fullName evidence="11">Uridine monophosphate kinase</fullName>
        <shortName evidence="11">UMP kinase</shortName>
        <shortName evidence="11">UMPK</shortName>
    </alternativeName>
</protein>
<keyword evidence="9 11" id="KW-0665">Pyrimidine biosynthesis</keyword>
<comment type="activity regulation">
    <text evidence="11">Inhibited by UTP.</text>
</comment>
<reference evidence="13 14" key="1">
    <citation type="journal article" date="2023" name="ISME J.">
        <title>Thermophilic Dehalococcoidia with unusual traits shed light on an unexpected past.</title>
        <authorList>
            <person name="Palmer M."/>
            <person name="Covington J.K."/>
            <person name="Zhou E.M."/>
            <person name="Thomas S.C."/>
            <person name="Habib N."/>
            <person name="Seymour C.O."/>
            <person name="Lai D."/>
            <person name="Johnston J."/>
            <person name="Hashimi A."/>
            <person name="Jiao J.Y."/>
            <person name="Muok A.R."/>
            <person name="Liu L."/>
            <person name="Xian W.D."/>
            <person name="Zhi X.Y."/>
            <person name="Li M.M."/>
            <person name="Silva L.P."/>
            <person name="Bowen B.P."/>
            <person name="Louie K."/>
            <person name="Briegel A."/>
            <person name="Pett-Ridge J."/>
            <person name="Weber P.K."/>
            <person name="Tocheva E.I."/>
            <person name="Woyke T."/>
            <person name="Northen T.R."/>
            <person name="Mayali X."/>
            <person name="Li W.J."/>
            <person name="Hedlund B.P."/>
        </authorList>
    </citation>
    <scope>NUCLEOTIDE SEQUENCE [LARGE SCALE GENOMIC DNA]</scope>
    <source>
        <strain evidence="13 14">YIM 72310</strain>
    </source>
</reference>
<dbReference type="InterPro" id="IPR011817">
    <property type="entry name" value="Uridylate_kinase"/>
</dbReference>
<comment type="catalytic activity">
    <reaction evidence="10 11">
        <text>UMP + ATP = UDP + ADP</text>
        <dbReference type="Rhea" id="RHEA:24400"/>
        <dbReference type="ChEBI" id="CHEBI:30616"/>
        <dbReference type="ChEBI" id="CHEBI:57865"/>
        <dbReference type="ChEBI" id="CHEBI:58223"/>
        <dbReference type="ChEBI" id="CHEBI:456216"/>
        <dbReference type="EC" id="2.7.4.22"/>
    </reaction>
</comment>
<keyword evidence="4 11" id="KW-0963">Cytoplasm</keyword>
<dbReference type="InterPro" id="IPR015963">
    <property type="entry name" value="Uridylate_kinase_bac"/>
</dbReference>
<comment type="pathway">
    <text evidence="2 11">Pyrimidine metabolism; CTP biosynthesis via de novo pathway; UDP from UMP (UMPK route): step 1/1.</text>
</comment>
<dbReference type="Gene3D" id="3.40.1160.10">
    <property type="entry name" value="Acetylglutamate kinase-like"/>
    <property type="match status" value="1"/>
</dbReference>
<evidence type="ECO:0000256" key="2">
    <source>
        <dbReference type="ARBA" id="ARBA00004791"/>
    </source>
</evidence>
<feature type="binding site" evidence="11">
    <location>
        <position position="57"/>
    </location>
    <ligand>
        <name>UMP</name>
        <dbReference type="ChEBI" id="CHEBI:57865"/>
    </ligand>
</feature>
<evidence type="ECO:0000256" key="10">
    <source>
        <dbReference type="ARBA" id="ARBA00047767"/>
    </source>
</evidence>
<dbReference type="HAMAP" id="MF_01220_B">
    <property type="entry name" value="PyrH_B"/>
    <property type="match status" value="1"/>
</dbReference>
<comment type="subunit">
    <text evidence="11">Homohexamer.</text>
</comment>
<keyword evidence="7 11" id="KW-0418">Kinase</keyword>
<evidence type="ECO:0000256" key="11">
    <source>
        <dbReference type="HAMAP-Rule" id="MF_01220"/>
    </source>
</evidence>
<organism evidence="13 14">
    <name type="scientific">Tepidiforma flava</name>
    <dbReference type="NCBI Taxonomy" id="3004094"/>
    <lineage>
        <taxon>Bacteria</taxon>
        <taxon>Bacillati</taxon>
        <taxon>Chloroflexota</taxon>
        <taxon>Tepidiformia</taxon>
        <taxon>Tepidiformales</taxon>
        <taxon>Tepidiformaceae</taxon>
        <taxon>Tepidiforma</taxon>
    </lineage>
</organism>
<evidence type="ECO:0000256" key="5">
    <source>
        <dbReference type="ARBA" id="ARBA00022679"/>
    </source>
</evidence>
<keyword evidence="5 11" id="KW-0808">Transferase</keyword>
<dbReference type="InterPro" id="IPR001048">
    <property type="entry name" value="Asp/Glu/Uridylate_kinase"/>
</dbReference>
<dbReference type="PANTHER" id="PTHR42833">
    <property type="entry name" value="URIDYLATE KINASE"/>
    <property type="match status" value="1"/>
</dbReference>
<evidence type="ECO:0000256" key="7">
    <source>
        <dbReference type="ARBA" id="ARBA00022777"/>
    </source>
</evidence>
<proteinExistence type="inferred from homology"/>
<feature type="binding site" evidence="11">
    <location>
        <position position="58"/>
    </location>
    <ligand>
        <name>ATP</name>
        <dbReference type="ChEBI" id="CHEBI:30616"/>
    </ligand>
</feature>
<feature type="binding site" evidence="11">
    <location>
        <begin position="15"/>
        <end position="18"/>
    </location>
    <ligand>
        <name>ATP</name>
        <dbReference type="ChEBI" id="CHEBI:30616"/>
    </ligand>
</feature>
<dbReference type="PIRSF" id="PIRSF005650">
    <property type="entry name" value="Uridylate_kin"/>
    <property type="match status" value="1"/>
</dbReference>
<evidence type="ECO:0000313" key="13">
    <source>
        <dbReference type="EMBL" id="WBL36050.1"/>
    </source>
</evidence>
<dbReference type="Proteomes" id="UP001212803">
    <property type="component" value="Chromosome"/>
</dbReference>
<evidence type="ECO:0000256" key="6">
    <source>
        <dbReference type="ARBA" id="ARBA00022741"/>
    </source>
</evidence>
<dbReference type="NCBIfam" id="TIGR02075">
    <property type="entry name" value="pyrH_bact"/>
    <property type="match status" value="1"/>
</dbReference>
<comment type="caution">
    <text evidence="11">Lacks conserved residue(s) required for the propagation of feature annotation.</text>
</comment>
<keyword evidence="6 11" id="KW-0547">Nucleotide-binding</keyword>
<dbReference type="GO" id="GO:0033862">
    <property type="term" value="F:UMP kinase activity"/>
    <property type="evidence" value="ECO:0007669"/>
    <property type="project" value="UniProtKB-EC"/>
</dbReference>
<dbReference type="CDD" id="cd04254">
    <property type="entry name" value="AAK_UMPK-PyrH-Ec"/>
    <property type="match status" value="1"/>
</dbReference>
<gene>
    <name evidence="11 13" type="primary">pyrH</name>
    <name evidence="13" type="ORF">O0235_14975</name>
</gene>
<evidence type="ECO:0000256" key="1">
    <source>
        <dbReference type="ARBA" id="ARBA00004496"/>
    </source>
</evidence>
<dbReference type="Pfam" id="PF00696">
    <property type="entry name" value="AA_kinase"/>
    <property type="match status" value="1"/>
</dbReference>
<evidence type="ECO:0000256" key="3">
    <source>
        <dbReference type="ARBA" id="ARBA00007614"/>
    </source>
</evidence>
<feature type="binding site" evidence="11">
    <location>
        <position position="166"/>
    </location>
    <ligand>
        <name>ATP</name>
        <dbReference type="ChEBI" id="CHEBI:30616"/>
    </ligand>
</feature>
<dbReference type="RefSeq" id="WP_270056575.1">
    <property type="nucleotide sequence ID" value="NZ_CP115149.1"/>
</dbReference>
<dbReference type="SUPFAM" id="SSF53633">
    <property type="entry name" value="Carbamate kinase-like"/>
    <property type="match status" value="1"/>
</dbReference>
<evidence type="ECO:0000256" key="4">
    <source>
        <dbReference type="ARBA" id="ARBA00022490"/>
    </source>
</evidence>
<comment type="subcellular location">
    <subcellularLocation>
        <location evidence="1 11">Cytoplasm</location>
    </subcellularLocation>
</comment>
<keyword evidence="14" id="KW-1185">Reference proteome</keyword>
<feature type="binding site" evidence="11">
    <location>
        <position position="62"/>
    </location>
    <ligand>
        <name>ATP</name>
        <dbReference type="ChEBI" id="CHEBI:30616"/>
    </ligand>
</feature>
<keyword evidence="8 11" id="KW-0067">ATP-binding</keyword>
<dbReference type="EMBL" id="CP115149">
    <property type="protein sequence ID" value="WBL36050.1"/>
    <property type="molecule type" value="Genomic_DNA"/>
</dbReference>
<evidence type="ECO:0000256" key="8">
    <source>
        <dbReference type="ARBA" id="ARBA00022840"/>
    </source>
</evidence>
<comment type="function">
    <text evidence="11">Catalyzes the reversible phosphorylation of UMP to UDP.</text>
</comment>
<evidence type="ECO:0000259" key="12">
    <source>
        <dbReference type="Pfam" id="PF00696"/>
    </source>
</evidence>
<feature type="binding site" evidence="11">
    <location>
        <position position="172"/>
    </location>
    <ligand>
        <name>ATP</name>
        <dbReference type="ChEBI" id="CHEBI:30616"/>
    </ligand>
</feature>
<dbReference type="PANTHER" id="PTHR42833:SF4">
    <property type="entry name" value="URIDYLATE KINASE PUMPKIN, CHLOROPLASTIC"/>
    <property type="match status" value="1"/>
</dbReference>
<sequence length="250" mass="26908">MRTDGRGRYRRALVKLSGEALMGSRPFGIDPVTLNDLARQIKQAVDEGVQVAVSIGGGNFWRGATVAETGMDRATADYAGMLGTIMNALALQDALEKRGAVVRTQTALPIAQVAEPYIRRRAIRHLEKGRVVIFAAGTGNPFMTTDTAGALRAIETDCEVLLMAKNGVDGVYDADPAKVPTARKFEHVTHIEAIQRRLQVMDITALSMCMEHHMPIVVFDVAAPDAVYRALRGDTIGTLVSASPEPAAHS</sequence>
<comment type="similarity">
    <text evidence="3 11">Belongs to the UMP kinase family.</text>
</comment>
<evidence type="ECO:0000256" key="9">
    <source>
        <dbReference type="ARBA" id="ARBA00022975"/>
    </source>
</evidence>
<feature type="binding site" evidence="11">
    <location>
        <position position="175"/>
    </location>
    <ligand>
        <name>ATP</name>
        <dbReference type="ChEBI" id="CHEBI:30616"/>
    </ligand>
</feature>
<evidence type="ECO:0000313" key="14">
    <source>
        <dbReference type="Proteomes" id="UP001212803"/>
    </source>
</evidence>
<feature type="binding site" evidence="11">
    <location>
        <position position="77"/>
    </location>
    <ligand>
        <name>UMP</name>
        <dbReference type="ChEBI" id="CHEBI:57865"/>
    </ligand>
</feature>
<feature type="binding site" evidence="11">
    <location>
        <begin position="138"/>
        <end position="145"/>
    </location>
    <ligand>
        <name>UMP</name>
        <dbReference type="ChEBI" id="CHEBI:57865"/>
    </ligand>
</feature>
<feature type="domain" description="Aspartate/glutamate/uridylate kinase" evidence="12">
    <location>
        <begin position="11"/>
        <end position="220"/>
    </location>
</feature>
<dbReference type="EC" id="2.7.4.22" evidence="11"/>
<name>A0ABY7M682_9CHLR</name>
<dbReference type="InterPro" id="IPR036393">
    <property type="entry name" value="AceGlu_kinase-like_sf"/>
</dbReference>
<accession>A0ABY7M682</accession>